<accession>A0ABY6DL54</accession>
<name>A0ABY6DL54_9NEIS</name>
<dbReference type="Pfam" id="PF08809">
    <property type="entry name" value="DUF1799"/>
    <property type="match status" value="1"/>
</dbReference>
<dbReference type="InterPro" id="IPR014915">
    <property type="entry name" value="Phage_TLS_TfmB"/>
</dbReference>
<keyword evidence="2" id="KW-1185">Reference proteome</keyword>
<protein>
    <submittedName>
        <fullName evidence="1">DUF1799 domain-containing protein</fullName>
    </submittedName>
</protein>
<gene>
    <name evidence="1" type="ORF">N8I74_11085</name>
</gene>
<reference evidence="1" key="1">
    <citation type="submission" date="2022-10" db="EMBL/GenBank/DDBJ databases">
        <title>Chitiniphilus purpureus sp. nov., a novel chitin-degrading bacterium isolated from crawfish pond sediment.</title>
        <authorList>
            <person name="Li K."/>
        </authorList>
    </citation>
    <scope>NUCLEOTIDE SEQUENCE</scope>
    <source>
        <strain evidence="1">CD1</strain>
    </source>
</reference>
<dbReference type="RefSeq" id="WP_263123144.1">
    <property type="nucleotide sequence ID" value="NZ_CP106753.1"/>
</dbReference>
<evidence type="ECO:0000313" key="1">
    <source>
        <dbReference type="EMBL" id="UXY13866.1"/>
    </source>
</evidence>
<proteinExistence type="predicted"/>
<dbReference type="EMBL" id="CP106753">
    <property type="protein sequence ID" value="UXY13866.1"/>
    <property type="molecule type" value="Genomic_DNA"/>
</dbReference>
<sequence length="80" mass="8896">MAGGFDERVYPENWLPLQVFLVLQTQWRCCPAGPVGLDYGALPLALAQCDVPEDQRKDVFAALQIIELAALDALRSQKDH</sequence>
<dbReference type="Proteomes" id="UP001061302">
    <property type="component" value="Chromosome"/>
</dbReference>
<evidence type="ECO:0000313" key="2">
    <source>
        <dbReference type="Proteomes" id="UP001061302"/>
    </source>
</evidence>
<organism evidence="1 2">
    <name type="scientific">Chitiniphilus purpureus</name>
    <dbReference type="NCBI Taxonomy" id="2981137"/>
    <lineage>
        <taxon>Bacteria</taxon>
        <taxon>Pseudomonadati</taxon>
        <taxon>Pseudomonadota</taxon>
        <taxon>Betaproteobacteria</taxon>
        <taxon>Neisseriales</taxon>
        <taxon>Chitinibacteraceae</taxon>
        <taxon>Chitiniphilus</taxon>
    </lineage>
</organism>